<dbReference type="InterPro" id="IPR032710">
    <property type="entry name" value="NTF2-like_dom_sf"/>
</dbReference>
<dbReference type="Proteomes" id="UP000479114">
    <property type="component" value="Chromosome"/>
</dbReference>
<dbReference type="SUPFAM" id="SSF54427">
    <property type="entry name" value="NTF2-like"/>
    <property type="match status" value="1"/>
</dbReference>
<reference evidence="2 3" key="1">
    <citation type="submission" date="2020-02" db="EMBL/GenBank/DDBJ databases">
        <title>Paenibacillus sp. nov., isolated from rhizosphere soil of tomato.</title>
        <authorList>
            <person name="Weon H.-Y."/>
            <person name="Lee S.A."/>
        </authorList>
    </citation>
    <scope>NUCLEOTIDE SEQUENCE [LARGE SCALE GENOMIC DNA]</scope>
    <source>
        <strain evidence="2 3">14171R-81</strain>
    </source>
</reference>
<proteinExistence type="predicted"/>
<evidence type="ECO:0000313" key="3">
    <source>
        <dbReference type="Proteomes" id="UP000479114"/>
    </source>
</evidence>
<evidence type="ECO:0000259" key="1">
    <source>
        <dbReference type="Pfam" id="PF14534"/>
    </source>
</evidence>
<dbReference type="RefSeq" id="WP_162645428.1">
    <property type="nucleotide sequence ID" value="NZ_CP048286.1"/>
</dbReference>
<organism evidence="2 3">
    <name type="scientific">Paenibacillus rhizovicinus</name>
    <dbReference type="NCBI Taxonomy" id="2704463"/>
    <lineage>
        <taxon>Bacteria</taxon>
        <taxon>Bacillati</taxon>
        <taxon>Bacillota</taxon>
        <taxon>Bacilli</taxon>
        <taxon>Bacillales</taxon>
        <taxon>Paenibacillaceae</taxon>
        <taxon>Paenibacillus</taxon>
    </lineage>
</organism>
<name>A0A6C0P9W6_9BACL</name>
<accession>A0A6C0P9W6</accession>
<dbReference type="Gene3D" id="3.10.450.50">
    <property type="match status" value="1"/>
</dbReference>
<sequence length="118" mass="13581">MISMDSIRQELLELEELLLQPEVRTSVTALSKLLADDFFEFGSSGKIWSRRDALDPNGIGVVKMELSDFQIHPLSEGVTLSTYKILNKENMQYSLRSSIWKYENAKWQMIFHQGTPIV</sequence>
<dbReference type="EMBL" id="CP048286">
    <property type="protein sequence ID" value="QHW35279.1"/>
    <property type="molecule type" value="Genomic_DNA"/>
</dbReference>
<gene>
    <name evidence="2" type="ORF">GZH47_25460</name>
</gene>
<dbReference type="AlphaFoldDB" id="A0A6C0P9W6"/>
<dbReference type="KEGG" id="prz:GZH47_25460"/>
<evidence type="ECO:0000313" key="2">
    <source>
        <dbReference type="EMBL" id="QHW35279.1"/>
    </source>
</evidence>
<feature type="domain" description="DUF4440" evidence="1">
    <location>
        <begin position="11"/>
        <end position="109"/>
    </location>
</feature>
<keyword evidence="3" id="KW-1185">Reference proteome</keyword>
<dbReference type="Pfam" id="PF14534">
    <property type="entry name" value="DUF4440"/>
    <property type="match status" value="1"/>
</dbReference>
<protein>
    <submittedName>
        <fullName evidence="2">DUF4440 domain-containing protein</fullName>
    </submittedName>
</protein>
<dbReference type="InterPro" id="IPR027843">
    <property type="entry name" value="DUF4440"/>
</dbReference>